<proteinExistence type="predicted"/>
<feature type="domain" description="Voltage-dependent calcium channel alpha-2/delta subunit conserved region" evidence="1">
    <location>
        <begin position="14"/>
        <end position="79"/>
    </location>
</feature>
<protein>
    <recommendedName>
        <fullName evidence="1">Voltage-dependent calcium channel alpha-2/delta subunit conserved region domain-containing protein</fullName>
    </recommendedName>
</protein>
<accession>A0AAD4ULK6</accession>
<sequence>MSSPESCPSPSHWPQDLDCFVVDNNGFILISERPQEVGRFLGEVDGALVTQLLSMGVFNQVTMYDYQAMCRPPTHHHSASQPLASSARWTTGSKAVISQAPHTLTSSKPLDITADVLMACHLPVEGASSSRRSDCTAQAVEAHPYRGERSPASTPLRVPAAHKHKKQDLLQPCDTAYPVFVHQTALREANSTVECRACQKALKATAPPSPCPSGALERVQTLTSNLSPGQHPVPPPHNQKSLFRQFINTLGHTV</sequence>
<dbReference type="EMBL" id="JAKZEL010000002">
    <property type="protein sequence ID" value="KAI4545930.1"/>
    <property type="molecule type" value="Genomic_DNA"/>
</dbReference>
<dbReference type="Pfam" id="PF08473">
    <property type="entry name" value="VGCC_alpha2"/>
    <property type="match status" value="1"/>
</dbReference>
<dbReference type="GO" id="GO:0005891">
    <property type="term" value="C:voltage-gated calcium channel complex"/>
    <property type="evidence" value="ECO:0007669"/>
    <property type="project" value="TreeGrafter"/>
</dbReference>
<dbReference type="InterPro" id="IPR051173">
    <property type="entry name" value="Ca_channel_alpha-2/delta"/>
</dbReference>
<evidence type="ECO:0000313" key="2">
    <source>
        <dbReference type="EMBL" id="KAI4545930.1"/>
    </source>
</evidence>
<dbReference type="InterPro" id="IPR013680">
    <property type="entry name" value="VDCC_a2/dsu"/>
</dbReference>
<reference evidence="2" key="1">
    <citation type="submission" date="2022-03" db="EMBL/GenBank/DDBJ databases">
        <title>Genomic analyses of argali, domestic sheep and their hybrids provide insights into chromosomal evolution, heterosis and genetic basis of agronomic traits.</title>
        <authorList>
            <person name="Li M."/>
        </authorList>
    </citation>
    <scope>NUCLEOTIDE SEQUENCE</scope>
    <source>
        <strain evidence="2">CAU-MHL-2022a</strain>
        <tissue evidence="2">Skin</tissue>
    </source>
</reference>
<dbReference type="GO" id="GO:0005245">
    <property type="term" value="F:voltage-gated calcium channel activity"/>
    <property type="evidence" value="ECO:0007669"/>
    <property type="project" value="TreeGrafter"/>
</dbReference>
<comment type="caution">
    <text evidence="2">The sequence shown here is derived from an EMBL/GenBank/DDBJ whole genome shotgun (WGS) entry which is preliminary data.</text>
</comment>
<organism evidence="2 3">
    <name type="scientific">Ovis ammon polii</name>
    <dbReference type="NCBI Taxonomy" id="230172"/>
    <lineage>
        <taxon>Eukaryota</taxon>
        <taxon>Metazoa</taxon>
        <taxon>Chordata</taxon>
        <taxon>Craniata</taxon>
        <taxon>Vertebrata</taxon>
        <taxon>Euteleostomi</taxon>
        <taxon>Mammalia</taxon>
        <taxon>Eutheria</taxon>
        <taxon>Laurasiatheria</taxon>
        <taxon>Artiodactyla</taxon>
        <taxon>Ruminantia</taxon>
        <taxon>Pecora</taxon>
        <taxon>Bovidae</taxon>
        <taxon>Caprinae</taxon>
        <taxon>Ovis</taxon>
    </lineage>
</organism>
<keyword evidence="3" id="KW-1185">Reference proteome</keyword>
<dbReference type="PANTHER" id="PTHR10166:SF59">
    <property type="entry name" value="VOLTAGE-DEPENDENT CALCIUM CHANNEL SUBUNIT ALPHA-2_DELTA-4"/>
    <property type="match status" value="1"/>
</dbReference>
<evidence type="ECO:0000259" key="1">
    <source>
        <dbReference type="Pfam" id="PF08473"/>
    </source>
</evidence>
<dbReference type="PANTHER" id="PTHR10166">
    <property type="entry name" value="VOLTAGE-DEPENDENT CALCIUM CHANNEL SUBUNIT ALPHA-2/DELTA-RELATED"/>
    <property type="match status" value="1"/>
</dbReference>
<dbReference type="AlphaFoldDB" id="A0AAD4ULK6"/>
<name>A0AAD4ULK6_OVIAM</name>
<evidence type="ECO:0000313" key="3">
    <source>
        <dbReference type="Proteomes" id="UP001214576"/>
    </source>
</evidence>
<dbReference type="Proteomes" id="UP001214576">
    <property type="component" value="Unassembled WGS sequence"/>
</dbReference>
<gene>
    <name evidence="2" type="ORF">MG293_002485</name>
</gene>